<dbReference type="PANTHER" id="PTHR28052:SF1">
    <property type="entry name" value="UPF0545 PROTEIN C22ORF39"/>
    <property type="match status" value="1"/>
</dbReference>
<evidence type="ECO:0008006" key="3">
    <source>
        <dbReference type="Google" id="ProtNLM"/>
    </source>
</evidence>
<protein>
    <recommendedName>
        <fullName evidence="3">Early meiotic induction protein 1</fullName>
    </recommendedName>
</protein>
<accession>A0A077WAZ3</accession>
<dbReference type="Pfam" id="PF11326">
    <property type="entry name" value="PANTS-like"/>
    <property type="match status" value="1"/>
</dbReference>
<dbReference type="OrthoDB" id="2017405at2759"/>
<gene>
    <name evidence="2" type="ORF">LRAMOSA01160</name>
</gene>
<sequence>MSKDESHDADTQAFFKEIDDDNKRDYAKCSASQTFDAVWNCYTLGAQALNYYRYGEKKDCTQKWEDFKFCLTTKTKSNEIADRMIREREQEKAMAKKRSRSSEEVWELRQ</sequence>
<dbReference type="EMBL" id="LK023313">
    <property type="protein sequence ID" value="CDS03759.1"/>
    <property type="molecule type" value="Genomic_DNA"/>
</dbReference>
<organism evidence="2">
    <name type="scientific">Lichtheimia ramosa</name>
    <dbReference type="NCBI Taxonomy" id="688394"/>
    <lineage>
        <taxon>Eukaryota</taxon>
        <taxon>Fungi</taxon>
        <taxon>Fungi incertae sedis</taxon>
        <taxon>Mucoromycota</taxon>
        <taxon>Mucoromycotina</taxon>
        <taxon>Mucoromycetes</taxon>
        <taxon>Mucorales</taxon>
        <taxon>Lichtheimiaceae</taxon>
        <taxon>Lichtheimia</taxon>
    </lineage>
</organism>
<reference evidence="2" key="1">
    <citation type="journal article" date="2014" name="Genome Announc.">
        <title>De novo whole-genome sequence and genome annotation of Lichtheimia ramosa.</title>
        <authorList>
            <person name="Linde J."/>
            <person name="Schwartze V."/>
            <person name="Binder U."/>
            <person name="Lass-Florl C."/>
            <person name="Voigt K."/>
            <person name="Horn F."/>
        </authorList>
    </citation>
    <scope>NUCLEOTIDE SEQUENCE</scope>
    <source>
        <strain evidence="2">JMRC FSU:6197</strain>
    </source>
</reference>
<dbReference type="InterPro" id="IPR021475">
    <property type="entry name" value="Pants/Emi1-like"/>
</dbReference>
<proteinExistence type="predicted"/>
<evidence type="ECO:0000313" key="2">
    <source>
        <dbReference type="EMBL" id="CDS03759.1"/>
    </source>
</evidence>
<dbReference type="PANTHER" id="PTHR28052">
    <property type="entry name" value="UPF0545 PROTEIN C22ORF39"/>
    <property type="match status" value="1"/>
</dbReference>
<name>A0A077WAZ3_9FUNG</name>
<feature type="region of interest" description="Disordered" evidence="1">
    <location>
        <begin position="89"/>
        <end position="110"/>
    </location>
</feature>
<evidence type="ECO:0000256" key="1">
    <source>
        <dbReference type="SAM" id="MobiDB-lite"/>
    </source>
</evidence>
<dbReference type="AlphaFoldDB" id="A0A077WAZ3"/>